<dbReference type="AlphaFoldDB" id="A0A1Y2FAX1"/>
<dbReference type="Proteomes" id="UP000193685">
    <property type="component" value="Unassembled WGS sequence"/>
</dbReference>
<gene>
    <name evidence="1" type="ORF">BCR37DRAFT_394063</name>
</gene>
<evidence type="ECO:0000313" key="2">
    <source>
        <dbReference type="Proteomes" id="UP000193685"/>
    </source>
</evidence>
<accession>A0A1Y2FAX1</accession>
<proteinExistence type="predicted"/>
<dbReference type="RefSeq" id="XP_040724139.1">
    <property type="nucleotide sequence ID" value="XM_040871404.1"/>
</dbReference>
<protein>
    <submittedName>
        <fullName evidence="1">Uncharacterized protein</fullName>
    </submittedName>
</protein>
<dbReference type="GeneID" id="63788003"/>
<evidence type="ECO:0000313" key="1">
    <source>
        <dbReference type="EMBL" id="ORY80005.1"/>
    </source>
</evidence>
<keyword evidence="2" id="KW-1185">Reference proteome</keyword>
<dbReference type="EMBL" id="MCFI01000014">
    <property type="protein sequence ID" value="ORY80005.1"/>
    <property type="molecule type" value="Genomic_DNA"/>
</dbReference>
<comment type="caution">
    <text evidence="1">The sequence shown here is derived from an EMBL/GenBank/DDBJ whole genome shotgun (WGS) entry which is preliminary data.</text>
</comment>
<name>A0A1Y2FAX1_PROLT</name>
<sequence length="293" mass="32779">MVLERAHQFKRIAPGCLDWVMSLNTAALSTLLLDRTQVSALVVRELIGGSKCPQLQHLSIRFCTNVHAGQLIDRFDGLTARKVSVSLKRLDVVGINGLAFFEPTHNGITTFDAVNIELIGTGPEYDYTDRWREAVYDFNQTLSRVRTTHGACVKTDVARCSQAFCRNFDLGRRELANPTLVDDPPLCFVCNTRKPVLLCRPCYSARSCNICGTYICPDCHSVDNDDALYRLGFTRQLWLAHVTEFMPDESDCSVQNSQLSAKARLLMFQVHKRSQAKISAQITLAQGFGLGDR</sequence>
<organism evidence="1 2">
    <name type="scientific">Protomyces lactucae-debilis</name>
    <dbReference type="NCBI Taxonomy" id="2754530"/>
    <lineage>
        <taxon>Eukaryota</taxon>
        <taxon>Fungi</taxon>
        <taxon>Dikarya</taxon>
        <taxon>Ascomycota</taxon>
        <taxon>Taphrinomycotina</taxon>
        <taxon>Taphrinomycetes</taxon>
        <taxon>Taphrinales</taxon>
        <taxon>Protomycetaceae</taxon>
        <taxon>Protomyces</taxon>
    </lineage>
</organism>
<reference evidence="1 2" key="1">
    <citation type="submission" date="2016-07" db="EMBL/GenBank/DDBJ databases">
        <title>Pervasive Adenine N6-methylation of Active Genes in Fungi.</title>
        <authorList>
            <consortium name="DOE Joint Genome Institute"/>
            <person name="Mondo S.J."/>
            <person name="Dannebaum R.O."/>
            <person name="Kuo R.C."/>
            <person name="Labutti K."/>
            <person name="Haridas S."/>
            <person name="Kuo A."/>
            <person name="Salamov A."/>
            <person name="Ahrendt S.R."/>
            <person name="Lipzen A."/>
            <person name="Sullivan W."/>
            <person name="Andreopoulos W.B."/>
            <person name="Clum A."/>
            <person name="Lindquist E."/>
            <person name="Daum C."/>
            <person name="Ramamoorthy G.K."/>
            <person name="Gryganskyi A."/>
            <person name="Culley D."/>
            <person name="Magnuson J.K."/>
            <person name="James T.Y."/>
            <person name="O'Malley M.A."/>
            <person name="Stajich J.E."/>
            <person name="Spatafora J.W."/>
            <person name="Visel A."/>
            <person name="Grigoriev I.V."/>
        </authorList>
    </citation>
    <scope>NUCLEOTIDE SEQUENCE [LARGE SCALE GENOMIC DNA]</scope>
    <source>
        <strain evidence="1 2">12-1054</strain>
    </source>
</reference>